<organism evidence="1 2">
    <name type="scientific">[Emmonsia] crescens</name>
    <dbReference type="NCBI Taxonomy" id="73230"/>
    <lineage>
        <taxon>Eukaryota</taxon>
        <taxon>Fungi</taxon>
        <taxon>Dikarya</taxon>
        <taxon>Ascomycota</taxon>
        <taxon>Pezizomycotina</taxon>
        <taxon>Eurotiomycetes</taxon>
        <taxon>Eurotiomycetidae</taxon>
        <taxon>Onygenales</taxon>
        <taxon>Ajellomycetaceae</taxon>
        <taxon>Emergomyces</taxon>
    </lineage>
</organism>
<sequence length="181" mass="20577">MPLKLYLGRDQDRPHLREAHNDGGLILAGTDTQGTIPLVSFESKRRHAGGVHHYTNLPEAYNANTLAQEVAELLGQALAGYRAEGSKEEDQEAYVLTIHGTQLRLVAGYFTKEYLSYVQSQTLPVEQHLYIRRSRFYELKDPADRLEALKLIIGLCRYVMSGYAVMEQTKRVAKCLRKYYG</sequence>
<name>A0A2B7ZM97_9EURO</name>
<proteinExistence type="predicted"/>
<evidence type="ECO:0000313" key="2">
    <source>
        <dbReference type="Proteomes" id="UP000226031"/>
    </source>
</evidence>
<dbReference type="AlphaFoldDB" id="A0A2B7ZM97"/>
<reference evidence="1 2" key="1">
    <citation type="submission" date="2017-10" db="EMBL/GenBank/DDBJ databases">
        <title>Comparative genomics in systemic dimorphic fungi from Ajellomycetaceae.</title>
        <authorList>
            <person name="Munoz J.F."/>
            <person name="Mcewen J.G."/>
            <person name="Clay O.K."/>
            <person name="Cuomo C.A."/>
        </authorList>
    </citation>
    <scope>NUCLEOTIDE SEQUENCE [LARGE SCALE GENOMIC DNA]</scope>
    <source>
        <strain evidence="1 2">UAMH4076</strain>
    </source>
</reference>
<evidence type="ECO:0000313" key="1">
    <source>
        <dbReference type="EMBL" id="PGH34132.1"/>
    </source>
</evidence>
<gene>
    <name evidence="1" type="ORF">GX50_03000</name>
</gene>
<protein>
    <submittedName>
        <fullName evidence="1">Uncharacterized protein</fullName>
    </submittedName>
</protein>
<dbReference type="Proteomes" id="UP000226031">
    <property type="component" value="Unassembled WGS sequence"/>
</dbReference>
<accession>A0A2B7ZM97</accession>
<dbReference type="EMBL" id="PDND01000046">
    <property type="protein sequence ID" value="PGH34132.1"/>
    <property type="molecule type" value="Genomic_DNA"/>
</dbReference>
<dbReference type="VEuPathDB" id="FungiDB:EMCG_03201"/>
<comment type="caution">
    <text evidence="1">The sequence shown here is derived from an EMBL/GenBank/DDBJ whole genome shotgun (WGS) entry which is preliminary data.</text>
</comment>
<keyword evidence="2" id="KW-1185">Reference proteome</keyword>